<sequence>MSCNWFQGRPDVMAPAQPVEIESIDRDRFFGPENYEAEDGLRDAVNAALLLDQPLLLTGEPGTGKTQLAEKLALELGFPLFKFETKSTSVAQDLFYTFDHVGRFQAAQVSKDAAALHALNFIDFGALGKAVVQSLQPAEAKALFPAGELPDWYSGPGRAIVLIDEIDKAPSDLPNDALNEIERHYFRIRELQGGLEVKAAARQRPVVVITSNSEKQLPDAFLRRCIFYHMQPINPDRLRRIALRRLAALKVQSGPLLEEALQLFFDLRKPEYDLRKRPSTAEFLSFVAALSREPGASPDEALQPAHARRVLATLVKAPEDQTAAARHPIIAAASR</sequence>
<dbReference type="InterPro" id="IPR003593">
    <property type="entry name" value="AAA+_ATPase"/>
</dbReference>
<dbReference type="InterPro" id="IPR027417">
    <property type="entry name" value="P-loop_NTPase"/>
</dbReference>
<reference evidence="2 3" key="1">
    <citation type="submission" date="2019-03" db="EMBL/GenBank/DDBJ databases">
        <title>Metabolic reconstructions from genomes of highly enriched 'Candidatus Accumulibacter' and 'Candidatus Competibacter' bioreactor populations.</title>
        <authorList>
            <person name="Annavajhala M.K."/>
            <person name="Welles L."/>
            <person name="Abbas B."/>
            <person name="Sorokin D."/>
            <person name="Park H."/>
            <person name="Van Loosdrecht M."/>
            <person name="Chandran K."/>
        </authorList>
    </citation>
    <scope>NUCLEOTIDE SEQUENCE [LARGE SCALE GENOMIC DNA]</scope>
    <source>
        <strain evidence="2 3">SBR_S</strain>
    </source>
</reference>
<dbReference type="Pfam" id="PF07728">
    <property type="entry name" value="AAA_5"/>
    <property type="match status" value="1"/>
</dbReference>
<dbReference type="InterPro" id="IPR011704">
    <property type="entry name" value="ATPase_dyneun-rel_AAA"/>
</dbReference>
<organism evidence="2 3">
    <name type="scientific">Candidatus Accumulibacter phosphatis</name>
    <dbReference type="NCBI Taxonomy" id="327160"/>
    <lineage>
        <taxon>Bacteria</taxon>
        <taxon>Pseudomonadati</taxon>
        <taxon>Pseudomonadota</taxon>
        <taxon>Betaproteobacteria</taxon>
        <taxon>Candidatus Accumulibacter</taxon>
    </lineage>
</organism>
<keyword evidence="3" id="KW-1185">Reference proteome</keyword>
<proteinExistence type="predicted"/>
<name>A0ABX1U025_9PROT</name>
<dbReference type="RefSeq" id="WP_169067501.1">
    <property type="nucleotide sequence ID" value="NZ_SPMY01000045.1"/>
</dbReference>
<dbReference type="SMART" id="SM00382">
    <property type="entry name" value="AAA"/>
    <property type="match status" value="1"/>
</dbReference>
<feature type="domain" description="AAA+ ATPase" evidence="1">
    <location>
        <begin position="51"/>
        <end position="236"/>
    </location>
</feature>
<evidence type="ECO:0000259" key="1">
    <source>
        <dbReference type="SMART" id="SM00382"/>
    </source>
</evidence>
<gene>
    <name evidence="2" type="ORF">E4Q23_15525</name>
</gene>
<evidence type="ECO:0000313" key="2">
    <source>
        <dbReference type="EMBL" id="NMQ29045.1"/>
    </source>
</evidence>
<accession>A0ABX1U025</accession>
<dbReference type="EMBL" id="SPMY01000045">
    <property type="protein sequence ID" value="NMQ29045.1"/>
    <property type="molecule type" value="Genomic_DNA"/>
</dbReference>
<comment type="caution">
    <text evidence="2">The sequence shown here is derived from an EMBL/GenBank/DDBJ whole genome shotgun (WGS) entry which is preliminary data.</text>
</comment>
<evidence type="ECO:0000313" key="3">
    <source>
        <dbReference type="Proteomes" id="UP000749010"/>
    </source>
</evidence>
<dbReference type="SUPFAM" id="SSF52540">
    <property type="entry name" value="P-loop containing nucleoside triphosphate hydrolases"/>
    <property type="match status" value="1"/>
</dbReference>
<protein>
    <submittedName>
        <fullName evidence="2">AAA family ATPase</fullName>
    </submittedName>
</protein>
<dbReference type="Gene3D" id="3.40.50.300">
    <property type="entry name" value="P-loop containing nucleotide triphosphate hydrolases"/>
    <property type="match status" value="1"/>
</dbReference>
<dbReference type="Proteomes" id="UP000749010">
    <property type="component" value="Unassembled WGS sequence"/>
</dbReference>